<dbReference type="AlphaFoldDB" id="A0A1G2U7A5"/>
<comment type="caution">
    <text evidence="3">The sequence shown here is derived from an EMBL/GenBank/DDBJ whole genome shotgun (WGS) entry which is preliminary data.</text>
</comment>
<dbReference type="PANTHER" id="PTHR30486">
    <property type="entry name" value="TWITCHING MOTILITY PROTEIN PILT"/>
    <property type="match status" value="1"/>
</dbReference>
<dbReference type="GO" id="GO:0016887">
    <property type="term" value="F:ATP hydrolysis activity"/>
    <property type="evidence" value="ECO:0007669"/>
    <property type="project" value="InterPro"/>
</dbReference>
<dbReference type="Pfam" id="PF00437">
    <property type="entry name" value="T2SSE"/>
    <property type="match status" value="1"/>
</dbReference>
<dbReference type="InterPro" id="IPR006321">
    <property type="entry name" value="PilT/PilU"/>
</dbReference>
<evidence type="ECO:0000313" key="3">
    <source>
        <dbReference type="EMBL" id="OHB05337.1"/>
    </source>
</evidence>
<evidence type="ECO:0000259" key="2">
    <source>
        <dbReference type="Pfam" id="PF00437"/>
    </source>
</evidence>
<name>A0A1G2U7A5_9BACT</name>
<dbReference type="Gene3D" id="3.30.450.90">
    <property type="match status" value="1"/>
</dbReference>
<dbReference type="InterPro" id="IPR001482">
    <property type="entry name" value="T2SS/T4SS_dom"/>
</dbReference>
<dbReference type="NCBIfam" id="TIGR01420">
    <property type="entry name" value="pilT_fam"/>
    <property type="match status" value="1"/>
</dbReference>
<reference evidence="3 4" key="1">
    <citation type="journal article" date="2016" name="Nat. Commun.">
        <title>Thousands of microbial genomes shed light on interconnected biogeochemical processes in an aquifer system.</title>
        <authorList>
            <person name="Anantharaman K."/>
            <person name="Brown C.T."/>
            <person name="Hug L.A."/>
            <person name="Sharon I."/>
            <person name="Castelle C.J."/>
            <person name="Probst A.J."/>
            <person name="Thomas B.C."/>
            <person name="Singh A."/>
            <person name="Wilkins M.J."/>
            <person name="Karaoz U."/>
            <person name="Brodie E.L."/>
            <person name="Williams K.H."/>
            <person name="Hubbard S.S."/>
            <person name="Banfield J.F."/>
        </authorList>
    </citation>
    <scope>NUCLEOTIDE SEQUENCE [LARGE SCALE GENOMIC DNA]</scope>
</reference>
<comment type="similarity">
    <text evidence="1">Belongs to the GSP E family.</text>
</comment>
<feature type="domain" description="Bacterial type II secretion system protein E" evidence="2">
    <location>
        <begin position="90"/>
        <end position="284"/>
    </location>
</feature>
<dbReference type="Proteomes" id="UP000177068">
    <property type="component" value="Unassembled WGS sequence"/>
</dbReference>
<dbReference type="CDD" id="cd01131">
    <property type="entry name" value="PilT"/>
    <property type="match status" value="1"/>
</dbReference>
<dbReference type="InterPro" id="IPR027417">
    <property type="entry name" value="P-loop_NTPase"/>
</dbReference>
<evidence type="ECO:0000256" key="1">
    <source>
        <dbReference type="ARBA" id="ARBA00006611"/>
    </source>
</evidence>
<proteinExistence type="inferred from homology"/>
<gene>
    <name evidence="3" type="ORF">A3A26_01990</name>
</gene>
<organism evidence="3 4">
    <name type="scientific">Candidatus Zambryskibacteria bacterium RIFCSPLOWO2_01_FULL_47_14</name>
    <dbReference type="NCBI Taxonomy" id="1802763"/>
    <lineage>
        <taxon>Bacteria</taxon>
        <taxon>Candidatus Zambryskiibacteriota</taxon>
    </lineage>
</organism>
<protein>
    <submittedName>
        <fullName evidence="3">Type IV pili twitching motility protein PilT</fullName>
    </submittedName>
</protein>
<dbReference type="Gene3D" id="3.40.50.300">
    <property type="entry name" value="P-loop containing nucleotide triphosphate hydrolases"/>
    <property type="match status" value="1"/>
</dbReference>
<dbReference type="EMBL" id="MHWG01000020">
    <property type="protein sequence ID" value="OHB05337.1"/>
    <property type="molecule type" value="Genomic_DNA"/>
</dbReference>
<dbReference type="SUPFAM" id="SSF52540">
    <property type="entry name" value="P-loop containing nucleoside triphosphate hydrolases"/>
    <property type="match status" value="1"/>
</dbReference>
<accession>A0A1G2U7A5</accession>
<dbReference type="InterPro" id="IPR050921">
    <property type="entry name" value="T4SS_GSP_E_ATPase"/>
</dbReference>
<sequence length="360" mass="40161">MSAPQEQLLNELVEIVSKEGGSDLHLSEGRPPIIRVANFLIPLTKHAALTSEDMKGFLALLLPPHVKKEFDEEMEANFAWNFRDGAEAGRIRFRCNTFRFLGKTGIAMRLIPPSVKSFEELNLPPILETFGRREQGFFLVVGPVGVGKSTTLAAMIESINRERLAHIITIEDPVEYIFDPKKAIIDQREVKLDTPDFHKALEGVFRQDADILMIGEMRDQETISTAVTAAETGHLVFSTLHTNTAAQTIDRIIDSFPAESQAQIRLQLSGSLLGIFSQRLVPKISGGLVPAYELLINNNAVGNLIREKRTHEIDTVIETSSEEGMIDLNRSLAELVRKGEITTENAFRFSSNPKTLERML</sequence>
<evidence type="ECO:0000313" key="4">
    <source>
        <dbReference type="Proteomes" id="UP000177068"/>
    </source>
</evidence>
<dbReference type="GO" id="GO:0005524">
    <property type="term" value="F:ATP binding"/>
    <property type="evidence" value="ECO:0007669"/>
    <property type="project" value="InterPro"/>
</dbReference>